<keyword evidence="3" id="KW-1185">Reference proteome</keyword>
<dbReference type="EMBL" id="GL883100">
    <property type="protein sequence ID" value="EGG08665.1"/>
    <property type="molecule type" value="Genomic_DNA"/>
</dbReference>
<name>F4RGE3_MELLP</name>
<evidence type="ECO:0000256" key="1">
    <source>
        <dbReference type="SAM" id="MobiDB-lite"/>
    </source>
</evidence>
<feature type="region of interest" description="Disordered" evidence="1">
    <location>
        <begin position="143"/>
        <end position="165"/>
    </location>
</feature>
<protein>
    <submittedName>
        <fullName evidence="2">Uncharacterized protein</fullName>
    </submittedName>
</protein>
<dbReference type="GeneID" id="18933563"/>
<feature type="compositionally biased region" description="Acidic residues" evidence="1">
    <location>
        <begin position="150"/>
        <end position="161"/>
    </location>
</feature>
<gene>
    <name evidence="2" type="ORF">MELLADRAFT_84667</name>
</gene>
<accession>F4RGE3</accession>
<evidence type="ECO:0000313" key="2">
    <source>
        <dbReference type="EMBL" id="EGG08665.1"/>
    </source>
</evidence>
<organism evidence="3">
    <name type="scientific">Melampsora larici-populina (strain 98AG31 / pathotype 3-4-7)</name>
    <name type="common">Poplar leaf rust fungus</name>
    <dbReference type="NCBI Taxonomy" id="747676"/>
    <lineage>
        <taxon>Eukaryota</taxon>
        <taxon>Fungi</taxon>
        <taxon>Dikarya</taxon>
        <taxon>Basidiomycota</taxon>
        <taxon>Pucciniomycotina</taxon>
        <taxon>Pucciniomycetes</taxon>
        <taxon>Pucciniales</taxon>
        <taxon>Melampsoraceae</taxon>
        <taxon>Melampsora</taxon>
    </lineage>
</organism>
<dbReference type="Proteomes" id="UP000001072">
    <property type="component" value="Unassembled WGS sequence"/>
</dbReference>
<evidence type="ECO:0000313" key="3">
    <source>
        <dbReference type="Proteomes" id="UP000001072"/>
    </source>
</evidence>
<sequence>MRFRQMFVTINMLMDHTASSPILHRLGMASPTRPTELADKTVSQSSGVVWGATTQAYHDSVEEAAQMEAMAKNHGPPDYLMYHDRKMQQVGSPYTPMMNVPGGAVTEAPPVWTQQQELIGVGVIGGLLISVGVLWKCLSGKVGGKHPCEQDSDFEYPSDPEADARDRATLAECAARNFQPKP</sequence>
<dbReference type="KEGG" id="mlr:MELLADRAFT_84667"/>
<dbReference type="InParanoid" id="F4RGE3"/>
<dbReference type="RefSeq" id="XP_007408251.1">
    <property type="nucleotide sequence ID" value="XM_007408189.1"/>
</dbReference>
<dbReference type="HOGENOM" id="CLU_1482287_0_0_1"/>
<reference evidence="3" key="1">
    <citation type="journal article" date="2011" name="Proc. Natl. Acad. Sci. U.S.A.">
        <title>Obligate biotrophy features unraveled by the genomic analysis of rust fungi.</title>
        <authorList>
            <person name="Duplessis S."/>
            <person name="Cuomo C.A."/>
            <person name="Lin Y.-C."/>
            <person name="Aerts A."/>
            <person name="Tisserant E."/>
            <person name="Veneault-Fourrey C."/>
            <person name="Joly D.L."/>
            <person name="Hacquard S."/>
            <person name="Amselem J."/>
            <person name="Cantarel B.L."/>
            <person name="Chiu R."/>
            <person name="Coutinho P.M."/>
            <person name="Feau N."/>
            <person name="Field M."/>
            <person name="Frey P."/>
            <person name="Gelhaye E."/>
            <person name="Goldberg J."/>
            <person name="Grabherr M.G."/>
            <person name="Kodira C.D."/>
            <person name="Kohler A."/>
            <person name="Kuees U."/>
            <person name="Lindquist E.A."/>
            <person name="Lucas S.M."/>
            <person name="Mago R."/>
            <person name="Mauceli E."/>
            <person name="Morin E."/>
            <person name="Murat C."/>
            <person name="Pangilinan J.L."/>
            <person name="Park R."/>
            <person name="Pearson M."/>
            <person name="Quesneville H."/>
            <person name="Rouhier N."/>
            <person name="Sakthikumar S."/>
            <person name="Salamov A.A."/>
            <person name="Schmutz J."/>
            <person name="Selles B."/>
            <person name="Shapiro H."/>
            <person name="Tanguay P."/>
            <person name="Tuskan G.A."/>
            <person name="Henrissat B."/>
            <person name="Van de Peer Y."/>
            <person name="Rouze P."/>
            <person name="Ellis J.G."/>
            <person name="Dodds P.N."/>
            <person name="Schein J.E."/>
            <person name="Zhong S."/>
            <person name="Hamelin R.C."/>
            <person name="Grigoriev I.V."/>
            <person name="Szabo L.J."/>
            <person name="Martin F."/>
        </authorList>
    </citation>
    <scope>NUCLEOTIDE SEQUENCE [LARGE SCALE GENOMIC DNA]</scope>
    <source>
        <strain evidence="3">98AG31 / pathotype 3-4-7</strain>
    </source>
</reference>
<dbReference type="AlphaFoldDB" id="F4RGE3"/>
<proteinExistence type="predicted"/>
<dbReference type="VEuPathDB" id="FungiDB:MELLADRAFT_84667"/>